<evidence type="ECO:0000256" key="4">
    <source>
        <dbReference type="ARBA" id="ARBA00015492"/>
    </source>
</evidence>
<dbReference type="EMBL" id="NOXU01000030">
    <property type="protein sequence ID" value="OYQ33784.1"/>
    <property type="molecule type" value="Genomic_DNA"/>
</dbReference>
<proteinExistence type="inferred from homology"/>
<evidence type="ECO:0000313" key="18">
    <source>
        <dbReference type="Proteomes" id="UP000216998"/>
    </source>
</evidence>
<dbReference type="EC" id="2.7.7.87" evidence="3 13"/>
<dbReference type="AlphaFoldDB" id="A0A255YYM7"/>
<keyword evidence="18" id="KW-1185">Reference proteome</keyword>
<evidence type="ECO:0000256" key="11">
    <source>
        <dbReference type="ARBA" id="ARBA00029774"/>
    </source>
</evidence>
<evidence type="ECO:0000256" key="6">
    <source>
        <dbReference type="ARBA" id="ARBA00022679"/>
    </source>
</evidence>
<dbReference type="GO" id="GO:0003725">
    <property type="term" value="F:double-stranded RNA binding"/>
    <property type="evidence" value="ECO:0007669"/>
    <property type="project" value="UniProtKB-UniRule"/>
</dbReference>
<dbReference type="InterPro" id="IPR038385">
    <property type="entry name" value="Sua5/YwlC_C"/>
</dbReference>
<evidence type="ECO:0000256" key="5">
    <source>
        <dbReference type="ARBA" id="ARBA00022490"/>
    </source>
</evidence>
<sequence>MPHNPCCDDPNHHHDAPAPPPHPDRPRVLPPGPAAYAEAAETLTAGNLVAMPTETVYGLAGDAGNDAAVAAIFAAKGRPSFNPLIVHVADVGAAEALVHVDDRAARAMEMWWPGPLTLVLPRRADAPLSLLVSAGLDTVAVRSPAHPVARALILAADRPLAAPSANVSGHVSPTTPMHVVEEFPDGGGARLRLILAGGRCAIGVESTVLDLTGDRPLLLRPGSVTREELESVLGPVDVATAADGVKAPGMLISHYAPGLPVRLDATTVGDNEALLAFGPDQFLRGGAVRLNLSNNGDLTEAAANLFAMLRALDRPGLSGIAVMPVPDRGLGIAINDRLRRAAAPRT</sequence>
<dbReference type="GO" id="GO:0005737">
    <property type="term" value="C:cytoplasm"/>
    <property type="evidence" value="ECO:0007669"/>
    <property type="project" value="UniProtKB-SubCell"/>
</dbReference>
<feature type="binding site" evidence="14">
    <location>
        <position position="87"/>
    </location>
    <ligand>
        <name>L-threonine</name>
        <dbReference type="ChEBI" id="CHEBI:57926"/>
    </ligand>
</feature>
<evidence type="ECO:0000256" key="13">
    <source>
        <dbReference type="PIRNR" id="PIRNR004930"/>
    </source>
</evidence>
<evidence type="ECO:0000256" key="7">
    <source>
        <dbReference type="ARBA" id="ARBA00022694"/>
    </source>
</evidence>
<keyword evidence="7 13" id="KW-0819">tRNA processing</keyword>
<comment type="catalytic activity">
    <reaction evidence="12 13">
        <text>L-threonine + hydrogencarbonate + ATP = L-threonylcarbamoyladenylate + diphosphate + H2O</text>
        <dbReference type="Rhea" id="RHEA:36407"/>
        <dbReference type="ChEBI" id="CHEBI:15377"/>
        <dbReference type="ChEBI" id="CHEBI:17544"/>
        <dbReference type="ChEBI" id="CHEBI:30616"/>
        <dbReference type="ChEBI" id="CHEBI:33019"/>
        <dbReference type="ChEBI" id="CHEBI:57926"/>
        <dbReference type="ChEBI" id="CHEBI:73682"/>
        <dbReference type="EC" id="2.7.7.87"/>
    </reaction>
</comment>
<feature type="binding site" evidence="14">
    <location>
        <position position="82"/>
    </location>
    <ligand>
        <name>ATP</name>
        <dbReference type="ChEBI" id="CHEBI:30616"/>
    </ligand>
</feature>
<dbReference type="InterPro" id="IPR050156">
    <property type="entry name" value="TC-AMP_synthase_SUA5"/>
</dbReference>
<dbReference type="Gene3D" id="3.40.50.11030">
    <property type="entry name" value="Threonylcarbamoyl-AMP synthase, C-terminal domain"/>
    <property type="match status" value="1"/>
</dbReference>
<feature type="binding site" evidence="14">
    <location>
        <position position="55"/>
    </location>
    <ligand>
        <name>L-threonine</name>
        <dbReference type="ChEBI" id="CHEBI:57926"/>
    </ligand>
</feature>
<feature type="binding site" evidence="14">
    <location>
        <position position="206"/>
    </location>
    <ligand>
        <name>L-threonine</name>
        <dbReference type="ChEBI" id="CHEBI:57926"/>
    </ligand>
</feature>
<dbReference type="GO" id="GO:0008033">
    <property type="term" value="P:tRNA processing"/>
    <property type="evidence" value="ECO:0007669"/>
    <property type="project" value="UniProtKB-KW"/>
</dbReference>
<keyword evidence="9 13" id="KW-0547">Nucleotide-binding</keyword>
<dbReference type="GO" id="GO:0000049">
    <property type="term" value="F:tRNA binding"/>
    <property type="evidence" value="ECO:0007669"/>
    <property type="project" value="TreeGrafter"/>
</dbReference>
<accession>A0A255YYM7</accession>
<comment type="caution">
    <text evidence="17">The sequence shown here is derived from an EMBL/GenBank/DDBJ whole genome shotgun (WGS) entry which is preliminary data.</text>
</comment>
<feature type="binding site" evidence="14">
    <location>
        <position position="142"/>
    </location>
    <ligand>
        <name>L-threonine</name>
        <dbReference type="ChEBI" id="CHEBI:57926"/>
    </ligand>
</feature>
<feature type="binding site" evidence="14">
    <location>
        <position position="138"/>
    </location>
    <ligand>
        <name>ATP</name>
        <dbReference type="ChEBI" id="CHEBI:30616"/>
    </ligand>
</feature>
<dbReference type="Pfam" id="PF03481">
    <property type="entry name" value="Sua5_C"/>
    <property type="match status" value="1"/>
</dbReference>
<name>A0A255YYM7_9PROT</name>
<evidence type="ECO:0000313" key="17">
    <source>
        <dbReference type="EMBL" id="OYQ33784.1"/>
    </source>
</evidence>
<evidence type="ECO:0000256" key="1">
    <source>
        <dbReference type="ARBA" id="ARBA00004496"/>
    </source>
</evidence>
<feature type="binding site" evidence="14">
    <location>
        <position position="220"/>
    </location>
    <ligand>
        <name>ATP</name>
        <dbReference type="ChEBI" id="CHEBI:30616"/>
    </ligand>
</feature>
<feature type="compositionally biased region" description="Basic and acidic residues" evidence="15">
    <location>
        <begin position="9"/>
        <end position="27"/>
    </location>
</feature>
<evidence type="ECO:0000256" key="14">
    <source>
        <dbReference type="PIRSR" id="PIRSR004930-1"/>
    </source>
</evidence>
<feature type="binding site" evidence="14">
    <location>
        <position position="164"/>
    </location>
    <ligand>
        <name>ATP</name>
        <dbReference type="ChEBI" id="CHEBI:30616"/>
    </ligand>
</feature>
<dbReference type="InterPro" id="IPR005145">
    <property type="entry name" value="Sua5_C"/>
</dbReference>
<evidence type="ECO:0000256" key="3">
    <source>
        <dbReference type="ARBA" id="ARBA00012584"/>
    </source>
</evidence>
<dbReference type="GO" id="GO:0005524">
    <property type="term" value="F:ATP binding"/>
    <property type="evidence" value="ECO:0007669"/>
    <property type="project" value="UniProtKB-UniRule"/>
</dbReference>
<dbReference type="PIRSF" id="PIRSF004930">
    <property type="entry name" value="Tln_factor_SUA5"/>
    <property type="match status" value="1"/>
</dbReference>
<keyword evidence="6 13" id="KW-0808">Transferase</keyword>
<protein>
    <recommendedName>
        <fullName evidence="4 13">Threonylcarbamoyl-AMP synthase</fullName>
        <shortName evidence="13">TC-AMP synthase</shortName>
        <ecNumber evidence="3 13">2.7.7.87</ecNumber>
    </recommendedName>
    <alternativeName>
        <fullName evidence="11 13">L-threonylcarbamoyladenylate synthase</fullName>
    </alternativeName>
</protein>
<keyword evidence="10 13" id="KW-0067">ATP-binding</keyword>
<evidence type="ECO:0000259" key="16">
    <source>
        <dbReference type="PROSITE" id="PS51163"/>
    </source>
</evidence>
<feature type="binding site" evidence="14">
    <location>
        <position position="162"/>
    </location>
    <ligand>
        <name>L-threonine</name>
        <dbReference type="ChEBI" id="CHEBI:57926"/>
    </ligand>
</feature>
<evidence type="ECO:0000256" key="8">
    <source>
        <dbReference type="ARBA" id="ARBA00022695"/>
    </source>
</evidence>
<dbReference type="NCBIfam" id="TIGR00057">
    <property type="entry name" value="L-threonylcarbamoyladenylate synthase"/>
    <property type="match status" value="1"/>
</dbReference>
<evidence type="ECO:0000256" key="10">
    <source>
        <dbReference type="ARBA" id="ARBA00022840"/>
    </source>
</evidence>
<feature type="region of interest" description="Disordered" evidence="15">
    <location>
        <begin position="1"/>
        <end position="29"/>
    </location>
</feature>
<dbReference type="OrthoDB" id="9814580at2"/>
<dbReference type="GO" id="GO:0061710">
    <property type="term" value="F:L-threonylcarbamoyladenylate synthase"/>
    <property type="evidence" value="ECO:0007669"/>
    <property type="project" value="UniProtKB-EC"/>
</dbReference>
<feature type="domain" description="YrdC-like" evidence="16">
    <location>
        <begin position="33"/>
        <end position="224"/>
    </location>
</feature>
<organism evidence="17 18">
    <name type="scientific">Niveispirillum lacus</name>
    <dbReference type="NCBI Taxonomy" id="1981099"/>
    <lineage>
        <taxon>Bacteria</taxon>
        <taxon>Pseudomonadati</taxon>
        <taxon>Pseudomonadota</taxon>
        <taxon>Alphaproteobacteria</taxon>
        <taxon>Rhodospirillales</taxon>
        <taxon>Azospirillaceae</taxon>
        <taxon>Niveispirillum</taxon>
    </lineage>
</organism>
<keyword evidence="8 13" id="KW-0548">Nucleotidyltransferase</keyword>
<keyword evidence="5 13" id="KW-0963">Cytoplasm</keyword>
<feature type="binding site" evidence="14">
    <location>
        <position position="255"/>
    </location>
    <ligand>
        <name>ATP</name>
        <dbReference type="ChEBI" id="CHEBI:30616"/>
    </ligand>
</feature>
<evidence type="ECO:0000256" key="15">
    <source>
        <dbReference type="SAM" id="MobiDB-lite"/>
    </source>
</evidence>
<dbReference type="Gene3D" id="3.90.870.10">
    <property type="entry name" value="DHBP synthase"/>
    <property type="match status" value="1"/>
</dbReference>
<evidence type="ECO:0000256" key="9">
    <source>
        <dbReference type="ARBA" id="ARBA00022741"/>
    </source>
</evidence>
<reference evidence="17 18" key="1">
    <citation type="submission" date="2017-07" db="EMBL/GenBank/DDBJ databases">
        <title>Niveispirillum cyanobacteriorum sp. nov., isolated from cyanobacterial aggregates in a eutrophic lake.</title>
        <authorList>
            <person name="Cai H."/>
        </authorList>
    </citation>
    <scope>NUCLEOTIDE SEQUENCE [LARGE SCALE GENOMIC DNA]</scope>
    <source>
        <strain evidence="18">TH1-14</strain>
    </source>
</reference>
<feature type="binding site" evidence="14">
    <location>
        <position position="172"/>
    </location>
    <ligand>
        <name>ATP</name>
        <dbReference type="ChEBI" id="CHEBI:30616"/>
    </ligand>
</feature>
<dbReference type="SUPFAM" id="SSF55821">
    <property type="entry name" value="YrdC/RibB"/>
    <property type="match status" value="1"/>
</dbReference>
<gene>
    <name evidence="17" type="ORF">CHU95_13210</name>
</gene>
<comment type="similarity">
    <text evidence="2 13">Belongs to the SUA5 family.</text>
</comment>
<dbReference type="Proteomes" id="UP000216998">
    <property type="component" value="Unassembled WGS sequence"/>
</dbReference>
<feature type="binding site" evidence="14">
    <location>
        <position position="78"/>
    </location>
    <ligand>
        <name>ATP</name>
        <dbReference type="ChEBI" id="CHEBI:30616"/>
    </ligand>
</feature>
<comment type="subcellular location">
    <subcellularLocation>
        <location evidence="1 13">Cytoplasm</location>
    </subcellularLocation>
</comment>
<comment type="function">
    <text evidence="13">Required for the formation of a threonylcarbamoyl group on adenosine at position 37 (t(6)A37) in tRNAs that read codons beginning with adenine.</text>
</comment>
<evidence type="ECO:0000256" key="2">
    <source>
        <dbReference type="ARBA" id="ARBA00007663"/>
    </source>
</evidence>
<dbReference type="InterPro" id="IPR006070">
    <property type="entry name" value="Sua5-like_dom"/>
</dbReference>
<dbReference type="PROSITE" id="PS51163">
    <property type="entry name" value="YRDC"/>
    <property type="match status" value="1"/>
</dbReference>
<dbReference type="InterPro" id="IPR017945">
    <property type="entry name" value="DHBP_synth_RibB-like_a/b_dom"/>
</dbReference>
<dbReference type="InterPro" id="IPR010923">
    <property type="entry name" value="T(6)A37_SUA5"/>
</dbReference>
<dbReference type="PANTHER" id="PTHR17490">
    <property type="entry name" value="SUA5"/>
    <property type="match status" value="1"/>
</dbReference>
<dbReference type="PANTHER" id="PTHR17490:SF16">
    <property type="entry name" value="THREONYLCARBAMOYL-AMP SYNTHASE"/>
    <property type="match status" value="1"/>
</dbReference>
<dbReference type="Pfam" id="PF01300">
    <property type="entry name" value="Sua5_yciO_yrdC"/>
    <property type="match status" value="1"/>
</dbReference>
<evidence type="ECO:0000256" key="12">
    <source>
        <dbReference type="ARBA" id="ARBA00048366"/>
    </source>
</evidence>
<dbReference type="GO" id="GO:0006450">
    <property type="term" value="P:regulation of translational fidelity"/>
    <property type="evidence" value="ECO:0007669"/>
    <property type="project" value="TreeGrafter"/>
</dbReference>